<protein>
    <submittedName>
        <fullName evidence="1">Uncharacterized protein</fullName>
    </submittedName>
</protein>
<sequence>MGAVEPAFDEHLGLGATAEPFAVWQFGSQFAVEAFDESVSKNRSGSGCLKAGDF</sequence>
<evidence type="ECO:0000313" key="2">
    <source>
        <dbReference type="Proteomes" id="UP000250416"/>
    </source>
</evidence>
<comment type="caution">
    <text evidence="1">The sequence shown here is derived from an EMBL/GenBank/DDBJ whole genome shotgun (WGS) entry which is preliminary data.</text>
</comment>
<dbReference type="EMBL" id="UARD01000013">
    <property type="protein sequence ID" value="SPV19454.1"/>
    <property type="molecule type" value="Genomic_DNA"/>
</dbReference>
<reference evidence="1 2" key="1">
    <citation type="submission" date="2018-06" db="EMBL/GenBank/DDBJ databases">
        <authorList>
            <consortium name="Pathogen Informatics"/>
            <person name="Doyle S."/>
        </authorList>
    </citation>
    <scope>NUCLEOTIDE SEQUENCE [LARGE SCALE GENOMIC DNA]</scope>
    <source>
        <strain evidence="1 2">NCTC10661</strain>
    </source>
</reference>
<evidence type="ECO:0000313" key="1">
    <source>
        <dbReference type="EMBL" id="SPV19454.1"/>
    </source>
</evidence>
<name>A0AAE8T399_BURCE</name>
<dbReference type="Proteomes" id="UP000250416">
    <property type="component" value="Unassembled WGS sequence"/>
</dbReference>
<accession>A0AAE8T399</accession>
<organism evidence="1 2">
    <name type="scientific">Burkholderia cepacia</name>
    <name type="common">Pseudomonas cepacia</name>
    <dbReference type="NCBI Taxonomy" id="292"/>
    <lineage>
        <taxon>Bacteria</taxon>
        <taxon>Pseudomonadati</taxon>
        <taxon>Pseudomonadota</taxon>
        <taxon>Betaproteobacteria</taxon>
        <taxon>Burkholderiales</taxon>
        <taxon>Burkholderiaceae</taxon>
        <taxon>Burkholderia</taxon>
        <taxon>Burkholderia cepacia complex</taxon>
    </lineage>
</organism>
<gene>
    <name evidence="1" type="ORF">NCTC10661_02986</name>
</gene>
<proteinExistence type="predicted"/>
<dbReference type="AlphaFoldDB" id="A0AAE8T399"/>